<dbReference type="PANTHER" id="PTHR45765:SF1">
    <property type="entry name" value="METHIONINE--TRNA LIGASE, CYTOPLASMIC"/>
    <property type="match status" value="1"/>
</dbReference>
<organism evidence="10 11">
    <name type="scientific">Clostridium thermosuccinogenes</name>
    <dbReference type="NCBI Taxonomy" id="84032"/>
    <lineage>
        <taxon>Bacteria</taxon>
        <taxon>Bacillati</taxon>
        <taxon>Bacillota</taxon>
        <taxon>Clostridia</taxon>
        <taxon>Eubacteriales</taxon>
        <taxon>Clostridiaceae</taxon>
        <taxon>Clostridium</taxon>
    </lineage>
</organism>
<dbReference type="Gene3D" id="1.10.730.10">
    <property type="entry name" value="Isoleucyl-tRNA Synthetase, Domain 1"/>
    <property type="match status" value="1"/>
</dbReference>
<evidence type="ECO:0000313" key="10">
    <source>
        <dbReference type="EMBL" id="PNU00781.1"/>
    </source>
</evidence>
<dbReference type="KEGG" id="cthd:CDO33_06440"/>
<comment type="caution">
    <text evidence="10">The sequence shown here is derived from an EMBL/GenBank/DDBJ whole genome shotgun (WGS) entry which is preliminary data.</text>
</comment>
<evidence type="ECO:0000256" key="1">
    <source>
        <dbReference type="ARBA" id="ARBA00008258"/>
    </source>
</evidence>
<dbReference type="InterPro" id="IPR009080">
    <property type="entry name" value="tRNAsynth_Ia_anticodon-bd"/>
</dbReference>
<dbReference type="EMBL" id="NIOJ01000007">
    <property type="protein sequence ID" value="PNU00781.1"/>
    <property type="molecule type" value="Genomic_DNA"/>
</dbReference>
<evidence type="ECO:0000259" key="9">
    <source>
        <dbReference type="Pfam" id="PF09334"/>
    </source>
</evidence>
<keyword evidence="6 8" id="KW-0648">Protein biosynthesis</keyword>
<dbReference type="Gene3D" id="3.40.50.620">
    <property type="entry name" value="HUPs"/>
    <property type="match status" value="2"/>
</dbReference>
<evidence type="ECO:0000256" key="6">
    <source>
        <dbReference type="ARBA" id="ARBA00022917"/>
    </source>
</evidence>
<dbReference type="GO" id="GO:0005829">
    <property type="term" value="C:cytosol"/>
    <property type="evidence" value="ECO:0007669"/>
    <property type="project" value="TreeGrafter"/>
</dbReference>
<comment type="similarity">
    <text evidence="1">Belongs to the class-I aminoacyl-tRNA synthetase family. MetG type 1 subfamily.</text>
</comment>
<evidence type="ECO:0000256" key="7">
    <source>
        <dbReference type="ARBA" id="ARBA00023146"/>
    </source>
</evidence>
<dbReference type="GO" id="GO:0004825">
    <property type="term" value="F:methionine-tRNA ligase activity"/>
    <property type="evidence" value="ECO:0007669"/>
    <property type="project" value="InterPro"/>
</dbReference>
<dbReference type="SUPFAM" id="SSF47323">
    <property type="entry name" value="Anticodon-binding domain of a subclass of class I aminoacyl-tRNA synthetases"/>
    <property type="match status" value="1"/>
</dbReference>
<evidence type="ECO:0000256" key="5">
    <source>
        <dbReference type="ARBA" id="ARBA00022840"/>
    </source>
</evidence>
<keyword evidence="5 8" id="KW-0067">ATP-binding</keyword>
<evidence type="ECO:0000313" key="11">
    <source>
        <dbReference type="Proteomes" id="UP000236151"/>
    </source>
</evidence>
<dbReference type="Proteomes" id="UP000236151">
    <property type="component" value="Unassembled WGS sequence"/>
</dbReference>
<keyword evidence="4 8" id="KW-0547">Nucleotide-binding</keyword>
<dbReference type="SUPFAM" id="SSF52374">
    <property type="entry name" value="Nucleotidylyl transferase"/>
    <property type="match status" value="1"/>
</dbReference>
<keyword evidence="7 8" id="KW-0030">Aminoacyl-tRNA synthetase</keyword>
<evidence type="ECO:0000256" key="3">
    <source>
        <dbReference type="ARBA" id="ARBA00022598"/>
    </source>
</evidence>
<proteinExistence type="inferred from homology"/>
<name>A0A2K2FJ24_9CLOT</name>
<gene>
    <name evidence="10" type="ORF">CDQ84_04430</name>
</gene>
<dbReference type="InterPro" id="IPR001412">
    <property type="entry name" value="aa-tRNA-synth_I_CS"/>
</dbReference>
<dbReference type="PROSITE" id="PS00178">
    <property type="entry name" value="AA_TRNA_LIGASE_I"/>
    <property type="match status" value="1"/>
</dbReference>
<feature type="domain" description="Methionyl/Leucyl tRNA synthetase" evidence="9">
    <location>
        <begin position="11"/>
        <end position="244"/>
    </location>
</feature>
<sequence length="659" mass="76166">MRRPEFPKRAVITAGMPYGNKELHLGHIGGVFVHADTFARFLRDRIGKENVIFISGTDCYGSPILENYRQLVADGLFNGTIEEFVQFNHERQKEILKDYHIELNLFAGSSIGRAAEIHREVSADFIKKLYANGHLVKMTTSQFYDAEAGTFLNGRQVVGQCPIAGCSSERGYADECSLGHQYMPADLINPKSTLTGKKPEMRDVTNWYFKLDSFHKLLTQWVEKLRNKPGFRKFVIKSIQEFLEPPVIYVKKDQLDMLDSVKEKLPKYTLHEEENKTSVVMAFDDLESREKACSILAEKSIRFRTGKTLVPFRLTGNVEWGVPAPNIEGLEGLTIWVWPESLWAPISFTKTYLEMEKKDKDTWKDWWCSKDSKVYQFIGEDNVYFYGPAEMAMFMAQQGKEPSVDPPEGELQLPELIVNNHILFLNKKASSSGKIKPPTARELLDYYTAEQLRAHFLGVGLGIRSVGFQPKPLNPAASEKDSDPVLKEGNLLSNVFNRAVRSCFYTVQKYNDGKIPVREISKQVLEDANNTILEYERLMYEYNFHLVMNLMDTYIRNINKFWSKNIKEAEDNNDDDLRMQVLADAFHMVRTAAVLMHPIAPEGTEMIREYLRLGEEFWSWERIFEPVYSFMENPEEHRLKFLEPRVDFFKKHPSQINKQ</sequence>
<evidence type="ECO:0000256" key="8">
    <source>
        <dbReference type="RuleBase" id="RU363039"/>
    </source>
</evidence>
<keyword evidence="3 8" id="KW-0436">Ligase</keyword>
<accession>A0A2K2FJ24</accession>
<dbReference type="OrthoDB" id="9810191at2"/>
<keyword evidence="11" id="KW-1185">Reference proteome</keyword>
<dbReference type="RefSeq" id="WP_103080615.1">
    <property type="nucleotide sequence ID" value="NZ_CP021850.1"/>
</dbReference>
<dbReference type="GO" id="GO:0005524">
    <property type="term" value="F:ATP binding"/>
    <property type="evidence" value="ECO:0007669"/>
    <property type="project" value="UniProtKB-KW"/>
</dbReference>
<evidence type="ECO:0000256" key="4">
    <source>
        <dbReference type="ARBA" id="ARBA00022741"/>
    </source>
</evidence>
<dbReference type="InterPro" id="IPR014729">
    <property type="entry name" value="Rossmann-like_a/b/a_fold"/>
</dbReference>
<dbReference type="GO" id="GO:0006431">
    <property type="term" value="P:methionyl-tRNA aminoacylation"/>
    <property type="evidence" value="ECO:0007669"/>
    <property type="project" value="TreeGrafter"/>
</dbReference>
<dbReference type="InterPro" id="IPR015413">
    <property type="entry name" value="Methionyl/Leucyl_tRNA_Synth"/>
</dbReference>
<dbReference type="PANTHER" id="PTHR45765">
    <property type="entry name" value="METHIONINE--TRNA LIGASE"/>
    <property type="match status" value="1"/>
</dbReference>
<feature type="domain" description="Methionyl/Leucyl tRNA synthetase" evidence="9">
    <location>
        <begin position="307"/>
        <end position="455"/>
    </location>
</feature>
<reference evidence="10 11" key="1">
    <citation type="submission" date="2017-06" db="EMBL/GenBank/DDBJ databases">
        <title>Investigating the central metabolism of Clostridium thermosuccinogenes.</title>
        <authorList>
            <person name="Koendjbiharie J.G."/>
            <person name="van Kranenburg R."/>
        </authorList>
    </citation>
    <scope>NUCLEOTIDE SEQUENCE [LARGE SCALE GENOMIC DNA]</scope>
    <source>
        <strain evidence="10 11">DSM 5806</strain>
    </source>
</reference>
<dbReference type="InterPro" id="IPR023458">
    <property type="entry name" value="Met-tRNA_ligase_1"/>
</dbReference>
<dbReference type="Pfam" id="PF09334">
    <property type="entry name" value="tRNA-synt_1g"/>
    <property type="match status" value="2"/>
</dbReference>
<keyword evidence="2" id="KW-0963">Cytoplasm</keyword>
<dbReference type="Gene3D" id="2.170.220.10">
    <property type="match status" value="1"/>
</dbReference>
<evidence type="ECO:0000256" key="2">
    <source>
        <dbReference type="ARBA" id="ARBA00022490"/>
    </source>
</evidence>
<dbReference type="AlphaFoldDB" id="A0A2K2FJ24"/>
<protein>
    <submittedName>
        <fullName evidence="10">Methionine--tRNA ligase</fullName>
    </submittedName>
</protein>